<name>B8IJS1_METNO</name>
<keyword evidence="3" id="KW-1185">Reference proteome</keyword>
<feature type="compositionally biased region" description="Basic and acidic residues" evidence="1">
    <location>
        <begin position="36"/>
        <end position="64"/>
    </location>
</feature>
<dbReference type="KEGG" id="mno:Mnod_3192"/>
<dbReference type="AlphaFoldDB" id="B8IJS1"/>
<feature type="region of interest" description="Disordered" evidence="1">
    <location>
        <begin position="16"/>
        <end position="64"/>
    </location>
</feature>
<gene>
    <name evidence="2" type="ordered locus">Mnod_3192</name>
</gene>
<dbReference type="EMBL" id="CP001349">
    <property type="protein sequence ID" value="ACL58119.1"/>
    <property type="molecule type" value="Genomic_DNA"/>
</dbReference>
<evidence type="ECO:0000313" key="3">
    <source>
        <dbReference type="Proteomes" id="UP000008207"/>
    </source>
</evidence>
<sequence>MAMQWPAGFMRRRAELGCHSNGPLRQQPGPLISMQQDRHLLKRDQHTSRERQANRRPRERDEDR</sequence>
<dbReference type="HOGENOM" id="CLU_2862678_0_0_5"/>
<dbReference type="Proteomes" id="UP000008207">
    <property type="component" value="Chromosome"/>
</dbReference>
<protein>
    <submittedName>
        <fullName evidence="2">Uncharacterized protein</fullName>
    </submittedName>
</protein>
<dbReference type="STRING" id="460265.Mnod_3192"/>
<proteinExistence type="predicted"/>
<evidence type="ECO:0000313" key="2">
    <source>
        <dbReference type="EMBL" id="ACL58119.1"/>
    </source>
</evidence>
<evidence type="ECO:0000256" key="1">
    <source>
        <dbReference type="SAM" id="MobiDB-lite"/>
    </source>
</evidence>
<accession>B8IJS1</accession>
<organism evidence="2 3">
    <name type="scientific">Methylobacterium nodulans (strain LMG 21967 / CNCM I-2342 / ORS 2060)</name>
    <dbReference type="NCBI Taxonomy" id="460265"/>
    <lineage>
        <taxon>Bacteria</taxon>
        <taxon>Pseudomonadati</taxon>
        <taxon>Pseudomonadota</taxon>
        <taxon>Alphaproteobacteria</taxon>
        <taxon>Hyphomicrobiales</taxon>
        <taxon>Methylobacteriaceae</taxon>
        <taxon>Methylobacterium</taxon>
    </lineage>
</organism>
<reference evidence="2 3" key="1">
    <citation type="submission" date="2009-01" db="EMBL/GenBank/DDBJ databases">
        <title>Complete sequence of chromosome of Methylobacterium nodulans ORS 2060.</title>
        <authorList>
            <consortium name="US DOE Joint Genome Institute"/>
            <person name="Lucas S."/>
            <person name="Copeland A."/>
            <person name="Lapidus A."/>
            <person name="Glavina del Rio T."/>
            <person name="Dalin E."/>
            <person name="Tice H."/>
            <person name="Bruce D."/>
            <person name="Goodwin L."/>
            <person name="Pitluck S."/>
            <person name="Sims D."/>
            <person name="Brettin T."/>
            <person name="Detter J.C."/>
            <person name="Han C."/>
            <person name="Larimer F."/>
            <person name="Land M."/>
            <person name="Hauser L."/>
            <person name="Kyrpides N."/>
            <person name="Ivanova N."/>
            <person name="Marx C.J."/>
            <person name="Richardson P."/>
        </authorList>
    </citation>
    <scope>NUCLEOTIDE SEQUENCE [LARGE SCALE GENOMIC DNA]</scope>
    <source>
        <strain evidence="3">LMG 21967 / CNCM I-2342 / ORS 2060</strain>
    </source>
</reference>